<dbReference type="Gene3D" id="3.30.700.10">
    <property type="entry name" value="Glycoprotein, Type 4 Pilin"/>
    <property type="match status" value="1"/>
</dbReference>
<evidence type="ECO:0000313" key="3">
    <source>
        <dbReference type="Proteomes" id="UP000316714"/>
    </source>
</evidence>
<dbReference type="SUPFAM" id="SSF54523">
    <property type="entry name" value="Pili subunits"/>
    <property type="match status" value="1"/>
</dbReference>
<organism evidence="2 3">
    <name type="scientific">Posidoniimonas corsicana</name>
    <dbReference type="NCBI Taxonomy" id="1938618"/>
    <lineage>
        <taxon>Bacteria</taxon>
        <taxon>Pseudomonadati</taxon>
        <taxon>Planctomycetota</taxon>
        <taxon>Planctomycetia</taxon>
        <taxon>Pirellulales</taxon>
        <taxon>Lacipirellulaceae</taxon>
        <taxon>Posidoniimonas</taxon>
    </lineage>
</organism>
<dbReference type="Pfam" id="PF07596">
    <property type="entry name" value="SBP_bac_10"/>
    <property type="match status" value="1"/>
</dbReference>
<dbReference type="InterPro" id="IPR012902">
    <property type="entry name" value="N_methyl_site"/>
</dbReference>
<dbReference type="InterPro" id="IPR011453">
    <property type="entry name" value="DUF1559"/>
</dbReference>
<dbReference type="PANTHER" id="PTHR30093">
    <property type="entry name" value="GENERAL SECRETION PATHWAY PROTEIN G"/>
    <property type="match status" value="1"/>
</dbReference>
<evidence type="ECO:0000259" key="1">
    <source>
        <dbReference type="Pfam" id="PF07596"/>
    </source>
</evidence>
<evidence type="ECO:0000313" key="2">
    <source>
        <dbReference type="EMBL" id="TWT35929.1"/>
    </source>
</evidence>
<dbReference type="NCBIfam" id="TIGR02532">
    <property type="entry name" value="IV_pilin_GFxxxE"/>
    <property type="match status" value="1"/>
</dbReference>
<dbReference type="Proteomes" id="UP000316714">
    <property type="component" value="Unassembled WGS sequence"/>
</dbReference>
<dbReference type="PROSITE" id="PS00409">
    <property type="entry name" value="PROKAR_NTER_METHYL"/>
    <property type="match status" value="1"/>
</dbReference>
<dbReference type="InterPro" id="IPR045584">
    <property type="entry name" value="Pilin-like"/>
</dbReference>
<dbReference type="PANTHER" id="PTHR30093:SF2">
    <property type="entry name" value="TYPE II SECRETION SYSTEM PROTEIN H"/>
    <property type="match status" value="1"/>
</dbReference>
<sequence>MKRGGGFTLVELLVVIAIIGVLIALLLPAVQAAREAARRSQCVNNLRQLGIAMMNYEGTYKGLPPIAVSWGPAEYAARGGGPGNWYDDHGWYIPVMPYLEEQAVADLAHPDLSFSDAANEAARKAKVPMMACPSDIGLQENEWTIPTWARVRSNYVVNGGNTVYGQYTIGSAAATFPAYIPSGGAPFIPSKPGKLSKIIDGTSKTLMMSELLVLPTTAGWGGPYSDAQTALGGQQFNGINTPNFPGSLSITHGYDAVARVNEWWGNVQSGWRDQGIPLPPNTNAPKQATALASARGGANDLPKFQDPSNTIHTHISARSKHVGGVNASRCDGSVDFYTDGIDRYLWNSLTSAAGEEVVADN</sequence>
<dbReference type="Pfam" id="PF07963">
    <property type="entry name" value="N_methyl"/>
    <property type="match status" value="1"/>
</dbReference>
<keyword evidence="3" id="KW-1185">Reference proteome</keyword>
<dbReference type="EMBL" id="SIHJ01000001">
    <property type="protein sequence ID" value="TWT35929.1"/>
    <property type="molecule type" value="Genomic_DNA"/>
</dbReference>
<feature type="domain" description="DUF1559" evidence="1">
    <location>
        <begin position="31"/>
        <end position="343"/>
    </location>
</feature>
<reference evidence="2 3" key="1">
    <citation type="submission" date="2019-02" db="EMBL/GenBank/DDBJ databases">
        <title>Deep-cultivation of Planctomycetes and their phenomic and genomic characterization uncovers novel biology.</title>
        <authorList>
            <person name="Wiegand S."/>
            <person name="Jogler M."/>
            <person name="Boedeker C."/>
            <person name="Pinto D."/>
            <person name="Vollmers J."/>
            <person name="Rivas-Marin E."/>
            <person name="Kohn T."/>
            <person name="Peeters S.H."/>
            <person name="Heuer A."/>
            <person name="Rast P."/>
            <person name="Oberbeckmann S."/>
            <person name="Bunk B."/>
            <person name="Jeske O."/>
            <person name="Meyerdierks A."/>
            <person name="Storesund J.E."/>
            <person name="Kallscheuer N."/>
            <person name="Luecker S."/>
            <person name="Lage O.M."/>
            <person name="Pohl T."/>
            <person name="Merkel B.J."/>
            <person name="Hornburger P."/>
            <person name="Mueller R.-W."/>
            <person name="Bruemmer F."/>
            <person name="Labrenz M."/>
            <person name="Spormann A.M."/>
            <person name="Op Den Camp H."/>
            <person name="Overmann J."/>
            <person name="Amann R."/>
            <person name="Jetten M.S.M."/>
            <person name="Mascher T."/>
            <person name="Medema M.H."/>
            <person name="Devos D.P."/>
            <person name="Kaster A.-K."/>
            <person name="Ovreas L."/>
            <person name="Rohde M."/>
            <person name="Galperin M.Y."/>
            <person name="Jogler C."/>
        </authorList>
    </citation>
    <scope>NUCLEOTIDE SEQUENCE [LARGE SCALE GENOMIC DNA]</scope>
    <source>
        <strain evidence="2 3">KOR34</strain>
    </source>
</reference>
<proteinExistence type="predicted"/>
<name>A0A5C5VDF8_9BACT</name>
<comment type="caution">
    <text evidence="2">The sequence shown here is derived from an EMBL/GenBank/DDBJ whole genome shotgun (WGS) entry which is preliminary data.</text>
</comment>
<dbReference type="AlphaFoldDB" id="A0A5C5VDF8"/>
<protein>
    <recommendedName>
        <fullName evidence="1">DUF1559 domain-containing protein</fullName>
    </recommendedName>
</protein>
<gene>
    <name evidence="2" type="ORF">KOR34_08260</name>
</gene>
<accession>A0A5C5VDF8</accession>